<dbReference type="InterPro" id="IPR050250">
    <property type="entry name" value="Macrolide_Exporter_MacB"/>
</dbReference>
<feature type="transmembrane region" description="Helical" evidence="1">
    <location>
        <begin position="21"/>
        <end position="43"/>
    </location>
</feature>
<evidence type="ECO:0000313" key="2">
    <source>
        <dbReference type="EMBL" id="XBX83223.1"/>
    </source>
</evidence>
<evidence type="ECO:0008006" key="3">
    <source>
        <dbReference type="Google" id="ProtNLM"/>
    </source>
</evidence>
<keyword evidence="1" id="KW-1133">Transmembrane helix</keyword>
<feature type="transmembrane region" description="Helical" evidence="1">
    <location>
        <begin position="442"/>
        <end position="462"/>
    </location>
</feature>
<gene>
    <name evidence="2" type="ORF">ABIQ69_04690</name>
</gene>
<dbReference type="PANTHER" id="PTHR30572">
    <property type="entry name" value="MEMBRANE COMPONENT OF TRANSPORTER-RELATED"/>
    <property type="match status" value="1"/>
</dbReference>
<dbReference type="GO" id="GO:0022857">
    <property type="term" value="F:transmembrane transporter activity"/>
    <property type="evidence" value="ECO:0007669"/>
    <property type="project" value="TreeGrafter"/>
</dbReference>
<feature type="transmembrane region" description="Helical" evidence="1">
    <location>
        <begin position="521"/>
        <end position="541"/>
    </location>
</feature>
<keyword evidence="1" id="KW-0472">Membrane</keyword>
<evidence type="ECO:0000256" key="1">
    <source>
        <dbReference type="SAM" id="Phobius"/>
    </source>
</evidence>
<dbReference type="RefSeq" id="WP_350349227.1">
    <property type="nucleotide sequence ID" value="NZ_CP158374.1"/>
</dbReference>
<feature type="transmembrane region" description="Helical" evidence="1">
    <location>
        <begin position="804"/>
        <end position="829"/>
    </location>
</feature>
<proteinExistence type="predicted"/>
<accession>A0AAU7W9T8</accession>
<dbReference type="GO" id="GO:0005886">
    <property type="term" value="C:plasma membrane"/>
    <property type="evidence" value="ECO:0007669"/>
    <property type="project" value="TreeGrafter"/>
</dbReference>
<dbReference type="EMBL" id="CP158374">
    <property type="protein sequence ID" value="XBX83223.1"/>
    <property type="molecule type" value="Genomic_DNA"/>
</dbReference>
<feature type="transmembrane region" description="Helical" evidence="1">
    <location>
        <begin position="482"/>
        <end position="501"/>
    </location>
</feature>
<feature type="transmembrane region" description="Helical" evidence="1">
    <location>
        <begin position="859"/>
        <end position="885"/>
    </location>
</feature>
<reference evidence="2" key="1">
    <citation type="submission" date="2024-05" db="EMBL/GenBank/DDBJ databases">
        <authorList>
            <person name="Yu L."/>
        </authorList>
    </citation>
    <scope>NUCLEOTIDE SEQUENCE</scope>
    <source>
        <strain evidence="2">G08B096</strain>
    </source>
</reference>
<dbReference type="AlphaFoldDB" id="A0AAU7W9T8"/>
<protein>
    <recommendedName>
        <fullName evidence="3">ABC transport system permease protein</fullName>
    </recommendedName>
</protein>
<feature type="transmembrane region" description="Helical" evidence="1">
    <location>
        <begin position="905"/>
        <end position="929"/>
    </location>
</feature>
<feature type="transmembrane region" description="Helical" evidence="1">
    <location>
        <begin position="406"/>
        <end position="430"/>
    </location>
</feature>
<keyword evidence="1" id="KW-0812">Transmembrane</keyword>
<name>A0AAU7W9T8_9MICO</name>
<sequence length="942" mass="95919">MSRAHRSHVGAAGLLGRAFTAGPGASVALAVLVAVSAFLAVLVPRAVEALHTSALVDRLSSATAYELDLTAEYRERPQLGPSEGGTTLDPTVDAVWGGQEERLVGVRDALPHPLRDAVGDPQVALVSGPAIALPTGAAPGGPVSRIQPGVDPRMREHLRLLEGDWPAPIPGPAPSLEEQLIDVTRPGTVTRPPGIDEPVEFVMAAPIAERMAWSVGEQRSADLGGLGTLPVVLVGTVEAVDTGDGYWSHLPTALRPSVIDRGLAPPEITGMGFVDPAAWAHLQTQPLPSSTSVWLPVVPDAIASSDLARLEAELGELGSSVVALGDGQWFGTYGTVGTVGFTSSLPDLIREQLAQQGAVDAVLATVASGPVGVMAAVLVLAAGVVFERRRAGLELAAARGASDGQLRGALAAEGLAAGLPAAVLGGTAALLLSPGQTTTGGWIVAAAFALTPAVLLVASAPALSPMRRSRADLGRAPSRWRWVWEALALIVAVVAVGLLAARSSAARDGAAAPAAAGIDPLLAAVPLLVALAGCVLVLRAYPIPLAAIVRRQKARAGLVPFLGSARALRDPSAGLVPVLAVVVGVAVAVFSSVVLGTVRAGAEHAASARVGADASLTSLWLTLDQQDAIAAVPGVAATALVYSTTPTDLEVDGRHSPTTLIVVDTEQVRDVQADHETALDLPEALADEADDDAPVPLLVSGAVDRELADAESVEMDGHDVDIVGVIEGRTPFAERTAWLMIDRVNAEPFTDTLVPRQVLIRFEPGADRAAASAEIERIAGDGAVVLTPEQLSGALAARPDTQGLITALVGAIVVTSLLTALALVLALIVGRPARARLLPLLATLGLGRRGERGLVAWELGPMTAVAVVVGAVLGVVMPLAVLPGIDLTGFTGGDAQPAITIDVPLVVAVLAGSVVVAALATAIAAVLGGRVSAARALRKEEE</sequence>
<organism evidence="2">
    <name type="scientific">Agromyces sp. G08B096</name>
    <dbReference type="NCBI Taxonomy" id="3156399"/>
    <lineage>
        <taxon>Bacteria</taxon>
        <taxon>Bacillati</taxon>
        <taxon>Actinomycetota</taxon>
        <taxon>Actinomycetes</taxon>
        <taxon>Micrococcales</taxon>
        <taxon>Microbacteriaceae</taxon>
        <taxon>Agromyces</taxon>
    </lineage>
</organism>
<feature type="transmembrane region" description="Helical" evidence="1">
    <location>
        <begin position="361"/>
        <end position="386"/>
    </location>
</feature>
<feature type="transmembrane region" description="Helical" evidence="1">
    <location>
        <begin position="574"/>
        <end position="595"/>
    </location>
</feature>
<dbReference type="PANTHER" id="PTHR30572:SF4">
    <property type="entry name" value="ABC TRANSPORTER PERMEASE YTRF"/>
    <property type="match status" value="1"/>
</dbReference>